<feature type="transmembrane region" description="Helical" evidence="7">
    <location>
        <begin position="105"/>
        <end position="124"/>
    </location>
</feature>
<evidence type="ECO:0000256" key="4">
    <source>
        <dbReference type="ARBA" id="ARBA00022989"/>
    </source>
</evidence>
<dbReference type="EMBL" id="AP019302">
    <property type="protein sequence ID" value="BBH04976.1"/>
    <property type="molecule type" value="Genomic_DNA"/>
</dbReference>
<keyword evidence="5 7" id="KW-0472">Membrane</keyword>
<protein>
    <submittedName>
        <fullName evidence="8">Uncharacterized protein</fullName>
    </submittedName>
</protein>
<evidence type="ECO:0000256" key="5">
    <source>
        <dbReference type="ARBA" id="ARBA00023136"/>
    </source>
</evidence>
<evidence type="ECO:0000256" key="6">
    <source>
        <dbReference type="ARBA" id="ARBA00023180"/>
    </source>
</evidence>
<sequence length="190" mass="22271">FLRKLYYSSLECPPSYDKLRFDPRTQKCRLLVTHDDYSMMSKLPRERVVTILGNPVEVAARFLGHLNLTSATQMTRRIRAKTKRLSTLDIWPWKYLVPWMRKTFLLGYAFFCAAWTHLTFLLGCRAGRKLRGSNNFQSKDPYNMEEIVMPSHKYINHPVAQEVVHNGATWRTCLLIAIYPEQKSLNLTRS</sequence>
<accession>A0A4Y1RM68</accession>
<organism evidence="8">
    <name type="scientific">Prunus dulcis</name>
    <name type="common">Almond</name>
    <name type="synonym">Amygdalus dulcis</name>
    <dbReference type="NCBI Taxonomy" id="3755"/>
    <lineage>
        <taxon>Eukaryota</taxon>
        <taxon>Viridiplantae</taxon>
        <taxon>Streptophyta</taxon>
        <taxon>Embryophyta</taxon>
        <taxon>Tracheophyta</taxon>
        <taxon>Spermatophyta</taxon>
        <taxon>Magnoliopsida</taxon>
        <taxon>eudicotyledons</taxon>
        <taxon>Gunneridae</taxon>
        <taxon>Pentapetalae</taxon>
        <taxon>rosids</taxon>
        <taxon>fabids</taxon>
        <taxon>Rosales</taxon>
        <taxon>Rosaceae</taxon>
        <taxon>Amygdaloideae</taxon>
        <taxon>Amygdaleae</taxon>
        <taxon>Prunus</taxon>
    </lineage>
</organism>
<dbReference type="AlphaFoldDB" id="A0A4Y1RM68"/>
<dbReference type="InterPro" id="IPR010635">
    <property type="entry name" value="Heparan_SO4-6-sulfoTrfase"/>
</dbReference>
<keyword evidence="2" id="KW-0808">Transferase</keyword>
<evidence type="ECO:0000256" key="7">
    <source>
        <dbReference type="SAM" id="Phobius"/>
    </source>
</evidence>
<proteinExistence type="predicted"/>
<comment type="subcellular location">
    <subcellularLocation>
        <location evidence="1">Membrane</location>
        <topology evidence="1">Single-pass membrane protein</topology>
    </subcellularLocation>
</comment>
<keyword evidence="4 7" id="KW-1133">Transmembrane helix</keyword>
<gene>
    <name evidence="8" type="ORF">Prudu_016240</name>
</gene>
<dbReference type="PANTHER" id="PTHR12812:SF0">
    <property type="entry name" value="HEPARAN-SULFATE 6-O-SULFOTRANSFERASE"/>
    <property type="match status" value="1"/>
</dbReference>
<keyword evidence="6" id="KW-0325">Glycoprotein</keyword>
<dbReference type="PANTHER" id="PTHR12812">
    <property type="entry name" value="HEPARAN SULFATE 6-O-SULFOTRANSFERASE 3"/>
    <property type="match status" value="1"/>
</dbReference>
<dbReference type="GO" id="GO:0016020">
    <property type="term" value="C:membrane"/>
    <property type="evidence" value="ECO:0007669"/>
    <property type="project" value="UniProtKB-SubCell"/>
</dbReference>
<dbReference type="GO" id="GO:0017095">
    <property type="term" value="F:heparan sulfate 6-sulfotransferase activity"/>
    <property type="evidence" value="ECO:0007669"/>
    <property type="project" value="TreeGrafter"/>
</dbReference>
<evidence type="ECO:0000313" key="8">
    <source>
        <dbReference type="EMBL" id="BBH04976.1"/>
    </source>
</evidence>
<reference evidence="8" key="1">
    <citation type="journal article" date="2019" name="Science">
        <title>Mutation of a bHLH transcription factor allowed almond domestication.</title>
        <authorList>
            <person name="Sanchez-Perez R."/>
            <person name="Pavan S."/>
            <person name="Mazzeo R."/>
            <person name="Moldovan C."/>
            <person name="Aiese Cigliano R."/>
            <person name="Del Cueto J."/>
            <person name="Ricciardi F."/>
            <person name="Lotti C."/>
            <person name="Ricciardi L."/>
            <person name="Dicenta F."/>
            <person name="Lopez-Marques R.L."/>
            <person name="Lindberg Moller B."/>
        </authorList>
    </citation>
    <scope>NUCLEOTIDE SEQUENCE</scope>
</reference>
<evidence type="ECO:0000256" key="1">
    <source>
        <dbReference type="ARBA" id="ARBA00004167"/>
    </source>
</evidence>
<name>A0A4Y1RM68_PRUDU</name>
<keyword evidence="3 7" id="KW-0812">Transmembrane</keyword>
<feature type="non-terminal residue" evidence="8">
    <location>
        <position position="1"/>
    </location>
</feature>
<evidence type="ECO:0000256" key="2">
    <source>
        <dbReference type="ARBA" id="ARBA00022679"/>
    </source>
</evidence>
<evidence type="ECO:0000256" key="3">
    <source>
        <dbReference type="ARBA" id="ARBA00022692"/>
    </source>
</evidence>